<dbReference type="CDD" id="cd02440">
    <property type="entry name" value="AdoMet_MTases"/>
    <property type="match status" value="1"/>
</dbReference>
<sequence>MAASLAGAESVLMSDNDPLAVEVATMNVERNSYILQGTNVEHRILDWSVPELWPRDYDIVIAADVLYEPSFADDIASLLSLVLKKGGHLLLADPFIRPHREYFLDSLRSQGKWKYIRKTHVSRESQNIVFVTAVLG</sequence>
<dbReference type="Gene3D" id="3.40.50.150">
    <property type="entry name" value="Vaccinia Virus protein VP39"/>
    <property type="match status" value="1"/>
</dbReference>
<evidence type="ECO:0000256" key="6">
    <source>
        <dbReference type="ARBA" id="ARBA00022603"/>
    </source>
</evidence>
<dbReference type="GO" id="GO:0032259">
    <property type="term" value="P:methylation"/>
    <property type="evidence" value="ECO:0007669"/>
    <property type="project" value="UniProtKB-KW"/>
</dbReference>
<dbReference type="InterPro" id="IPR019410">
    <property type="entry name" value="Methyltransf_16"/>
</dbReference>
<evidence type="ECO:0000256" key="2">
    <source>
        <dbReference type="ARBA" id="ARBA00004496"/>
    </source>
</evidence>
<dbReference type="EC" id="2.1.1.60" evidence="3"/>
<evidence type="ECO:0000256" key="4">
    <source>
        <dbReference type="ARBA" id="ARBA00020594"/>
    </source>
</evidence>
<accession>A0A7S2ZQZ2</accession>
<dbReference type="PANTHER" id="PTHR13539">
    <property type="entry name" value="CALMODULIN-LYSINE N-METHYLTRANSFERASE"/>
    <property type="match status" value="1"/>
</dbReference>
<dbReference type="GO" id="GO:0005634">
    <property type="term" value="C:nucleus"/>
    <property type="evidence" value="ECO:0007669"/>
    <property type="project" value="UniProtKB-SubCell"/>
</dbReference>
<name>A0A7S2ZQZ2_9RHOD</name>
<keyword evidence="7" id="KW-0808">Transferase</keyword>
<keyword evidence="8" id="KW-0539">Nucleus</keyword>
<evidence type="ECO:0000256" key="3">
    <source>
        <dbReference type="ARBA" id="ARBA00011914"/>
    </source>
</evidence>
<evidence type="ECO:0000256" key="8">
    <source>
        <dbReference type="ARBA" id="ARBA00023242"/>
    </source>
</evidence>
<evidence type="ECO:0000256" key="7">
    <source>
        <dbReference type="ARBA" id="ARBA00022679"/>
    </source>
</evidence>
<reference evidence="9" key="1">
    <citation type="submission" date="2021-01" db="EMBL/GenBank/DDBJ databases">
        <authorList>
            <person name="Corre E."/>
            <person name="Pelletier E."/>
            <person name="Niang G."/>
            <person name="Scheremetjew M."/>
            <person name="Finn R."/>
            <person name="Kale V."/>
            <person name="Holt S."/>
            <person name="Cochrane G."/>
            <person name="Meng A."/>
            <person name="Brown T."/>
            <person name="Cohen L."/>
        </authorList>
    </citation>
    <scope>NUCLEOTIDE SEQUENCE</scope>
    <source>
        <strain evidence="9">CCMP 769</strain>
    </source>
</reference>
<dbReference type="Pfam" id="PF10294">
    <property type="entry name" value="Methyltransf_16"/>
    <property type="match status" value="1"/>
</dbReference>
<evidence type="ECO:0000256" key="1">
    <source>
        <dbReference type="ARBA" id="ARBA00004123"/>
    </source>
</evidence>
<dbReference type="EMBL" id="HBHW01021349">
    <property type="protein sequence ID" value="CAE0048486.1"/>
    <property type="molecule type" value="Transcribed_RNA"/>
</dbReference>
<keyword evidence="5" id="KW-0963">Cytoplasm</keyword>
<dbReference type="AlphaFoldDB" id="A0A7S2ZQZ2"/>
<dbReference type="SUPFAM" id="SSF53335">
    <property type="entry name" value="S-adenosyl-L-methionine-dependent methyltransferases"/>
    <property type="match status" value="1"/>
</dbReference>
<dbReference type="GO" id="GO:0005737">
    <property type="term" value="C:cytoplasm"/>
    <property type="evidence" value="ECO:0007669"/>
    <property type="project" value="UniProtKB-SubCell"/>
</dbReference>
<evidence type="ECO:0000313" key="9">
    <source>
        <dbReference type="EMBL" id="CAE0048486.1"/>
    </source>
</evidence>
<organism evidence="9">
    <name type="scientific">Rhodosorus marinus</name>
    <dbReference type="NCBI Taxonomy" id="101924"/>
    <lineage>
        <taxon>Eukaryota</taxon>
        <taxon>Rhodophyta</taxon>
        <taxon>Stylonematophyceae</taxon>
        <taxon>Stylonematales</taxon>
        <taxon>Stylonemataceae</taxon>
        <taxon>Rhodosorus</taxon>
    </lineage>
</organism>
<gene>
    <name evidence="9" type="ORF">RMAR00112_LOCUS16481</name>
</gene>
<evidence type="ECO:0000256" key="5">
    <source>
        <dbReference type="ARBA" id="ARBA00022490"/>
    </source>
</evidence>
<protein>
    <recommendedName>
        <fullName evidence="4">Calmodulin-lysine N-methyltransferase</fullName>
        <ecNumber evidence="3">2.1.1.60</ecNumber>
    </recommendedName>
</protein>
<proteinExistence type="predicted"/>
<dbReference type="InterPro" id="IPR029063">
    <property type="entry name" value="SAM-dependent_MTases_sf"/>
</dbReference>
<comment type="subcellular location">
    <subcellularLocation>
        <location evidence="2">Cytoplasm</location>
    </subcellularLocation>
    <subcellularLocation>
        <location evidence="1">Nucleus</location>
    </subcellularLocation>
</comment>
<dbReference type="InterPro" id="IPR025800">
    <property type="entry name" value="CaM-Lys-N-MeTrfase"/>
</dbReference>
<dbReference type="PANTHER" id="PTHR13539:SF3">
    <property type="entry name" value="CALMODULIN-LYSINE N-METHYLTRANSFERASE"/>
    <property type="match status" value="1"/>
</dbReference>
<dbReference type="GO" id="GO:0018025">
    <property type="term" value="F:calmodulin-lysine N-methyltransferase activity"/>
    <property type="evidence" value="ECO:0007669"/>
    <property type="project" value="UniProtKB-EC"/>
</dbReference>
<keyword evidence="6" id="KW-0489">Methyltransferase</keyword>